<dbReference type="Proteomes" id="UP000054018">
    <property type="component" value="Unassembled WGS sequence"/>
</dbReference>
<proteinExistence type="predicted"/>
<reference evidence="1 2" key="1">
    <citation type="submission" date="2014-04" db="EMBL/GenBank/DDBJ databases">
        <authorList>
            <consortium name="DOE Joint Genome Institute"/>
            <person name="Kuo A."/>
            <person name="Kohler A."/>
            <person name="Costa M.D."/>
            <person name="Nagy L.G."/>
            <person name="Floudas D."/>
            <person name="Copeland A."/>
            <person name="Barry K.W."/>
            <person name="Cichocki N."/>
            <person name="Veneault-Fourrey C."/>
            <person name="LaButti K."/>
            <person name="Lindquist E.A."/>
            <person name="Lipzen A."/>
            <person name="Lundell T."/>
            <person name="Morin E."/>
            <person name="Murat C."/>
            <person name="Sun H."/>
            <person name="Tunlid A."/>
            <person name="Henrissat B."/>
            <person name="Grigoriev I.V."/>
            <person name="Hibbett D.S."/>
            <person name="Martin F."/>
            <person name="Nordberg H.P."/>
            <person name="Cantor M.N."/>
            <person name="Hua S.X."/>
        </authorList>
    </citation>
    <scope>NUCLEOTIDE SEQUENCE [LARGE SCALE GENOMIC DNA]</scope>
    <source>
        <strain evidence="1 2">441</strain>
    </source>
</reference>
<organism evidence="1 2">
    <name type="scientific">Pisolithus microcarpus 441</name>
    <dbReference type="NCBI Taxonomy" id="765257"/>
    <lineage>
        <taxon>Eukaryota</taxon>
        <taxon>Fungi</taxon>
        <taxon>Dikarya</taxon>
        <taxon>Basidiomycota</taxon>
        <taxon>Agaricomycotina</taxon>
        <taxon>Agaricomycetes</taxon>
        <taxon>Agaricomycetidae</taxon>
        <taxon>Boletales</taxon>
        <taxon>Sclerodermatineae</taxon>
        <taxon>Pisolithaceae</taxon>
        <taxon>Pisolithus</taxon>
    </lineage>
</organism>
<evidence type="ECO:0000313" key="2">
    <source>
        <dbReference type="Proteomes" id="UP000054018"/>
    </source>
</evidence>
<dbReference type="HOGENOM" id="CLU_2942700_0_0_1"/>
<evidence type="ECO:0000313" key="1">
    <source>
        <dbReference type="EMBL" id="KIK21753.1"/>
    </source>
</evidence>
<dbReference type="EMBL" id="KN833747">
    <property type="protein sequence ID" value="KIK21753.1"/>
    <property type="molecule type" value="Genomic_DNA"/>
</dbReference>
<dbReference type="AlphaFoldDB" id="A0A0C9ZPS4"/>
<keyword evidence="2" id="KW-1185">Reference proteome</keyword>
<sequence length="60" mass="6984">MIIANRAREVLAKECVTSGFVARNTPRPRRIWHNASRVGVGLHDRVSHDEFRRGCYDSYR</sequence>
<gene>
    <name evidence="1" type="ORF">PISMIDRAFT_681020</name>
</gene>
<protein>
    <submittedName>
        <fullName evidence="1">Uncharacterized protein</fullName>
    </submittedName>
</protein>
<name>A0A0C9ZPS4_9AGAM</name>
<accession>A0A0C9ZPS4</accession>
<reference evidence="2" key="2">
    <citation type="submission" date="2015-01" db="EMBL/GenBank/DDBJ databases">
        <title>Evolutionary Origins and Diversification of the Mycorrhizal Mutualists.</title>
        <authorList>
            <consortium name="DOE Joint Genome Institute"/>
            <consortium name="Mycorrhizal Genomics Consortium"/>
            <person name="Kohler A."/>
            <person name="Kuo A."/>
            <person name="Nagy L.G."/>
            <person name="Floudas D."/>
            <person name="Copeland A."/>
            <person name="Barry K.W."/>
            <person name="Cichocki N."/>
            <person name="Veneault-Fourrey C."/>
            <person name="LaButti K."/>
            <person name="Lindquist E.A."/>
            <person name="Lipzen A."/>
            <person name="Lundell T."/>
            <person name="Morin E."/>
            <person name="Murat C."/>
            <person name="Riley R."/>
            <person name="Ohm R."/>
            <person name="Sun H."/>
            <person name="Tunlid A."/>
            <person name="Henrissat B."/>
            <person name="Grigoriev I.V."/>
            <person name="Hibbett D.S."/>
            <person name="Martin F."/>
        </authorList>
    </citation>
    <scope>NUCLEOTIDE SEQUENCE [LARGE SCALE GENOMIC DNA]</scope>
    <source>
        <strain evidence="2">441</strain>
    </source>
</reference>